<dbReference type="Proteomes" id="UP000663832">
    <property type="component" value="Unassembled WGS sequence"/>
</dbReference>
<evidence type="ECO:0000313" key="2">
    <source>
        <dbReference type="EMBL" id="CAF1381761.1"/>
    </source>
</evidence>
<name>A0A816B7T6_9BILA</name>
<keyword evidence="4" id="KW-1185">Reference proteome</keyword>
<dbReference type="Pfam" id="PF12125">
    <property type="entry name" value="Beta-TrCP_D"/>
    <property type="match status" value="1"/>
</dbReference>
<gene>
    <name evidence="2" type="ORF">BJG266_LOCUS36612</name>
    <name evidence="3" type="ORF">QVE165_LOCUS53597</name>
</gene>
<dbReference type="EMBL" id="CAJNOM010001435">
    <property type="protein sequence ID" value="CAF1607832.1"/>
    <property type="molecule type" value="Genomic_DNA"/>
</dbReference>
<dbReference type="Gene3D" id="6.10.250.1840">
    <property type="match status" value="1"/>
</dbReference>
<feature type="domain" description="D" evidence="1">
    <location>
        <begin position="41"/>
        <end position="68"/>
    </location>
</feature>
<dbReference type="InterPro" id="IPR021977">
    <property type="entry name" value="Beta-TrCP_D"/>
</dbReference>
<reference evidence="3" key="1">
    <citation type="submission" date="2021-02" db="EMBL/GenBank/DDBJ databases">
        <authorList>
            <person name="Nowell W R."/>
        </authorList>
    </citation>
    <scope>NUCLEOTIDE SEQUENCE</scope>
</reference>
<accession>A0A816B7T6</accession>
<dbReference type="EMBL" id="CAJNOI010001093">
    <property type="protein sequence ID" value="CAF1381761.1"/>
    <property type="molecule type" value="Genomic_DNA"/>
</dbReference>
<dbReference type="GO" id="GO:0046983">
    <property type="term" value="F:protein dimerization activity"/>
    <property type="evidence" value="ECO:0007669"/>
    <property type="project" value="InterPro"/>
</dbReference>
<sequence length="76" mass="8963">MDFLSTNNLSCNDDTLAVNSNTIKKLPTINYEQNNEQYITTFSTWNENEQLCFVENLLKHMQSQQHVQDHTKQDVR</sequence>
<dbReference type="Proteomes" id="UP000663877">
    <property type="component" value="Unassembled WGS sequence"/>
</dbReference>
<protein>
    <recommendedName>
        <fullName evidence="1">D domain-containing protein</fullName>
    </recommendedName>
</protein>
<organism evidence="3 4">
    <name type="scientific">Adineta steineri</name>
    <dbReference type="NCBI Taxonomy" id="433720"/>
    <lineage>
        <taxon>Eukaryota</taxon>
        <taxon>Metazoa</taxon>
        <taxon>Spiralia</taxon>
        <taxon>Gnathifera</taxon>
        <taxon>Rotifera</taxon>
        <taxon>Eurotatoria</taxon>
        <taxon>Bdelloidea</taxon>
        <taxon>Adinetida</taxon>
        <taxon>Adinetidae</taxon>
        <taxon>Adineta</taxon>
    </lineage>
</organism>
<comment type="caution">
    <text evidence="3">The sequence shown here is derived from an EMBL/GenBank/DDBJ whole genome shotgun (WGS) entry which is preliminary data.</text>
</comment>
<proteinExistence type="predicted"/>
<dbReference type="AlphaFoldDB" id="A0A816B7T6"/>
<evidence type="ECO:0000259" key="1">
    <source>
        <dbReference type="Pfam" id="PF12125"/>
    </source>
</evidence>
<evidence type="ECO:0000313" key="4">
    <source>
        <dbReference type="Proteomes" id="UP000663832"/>
    </source>
</evidence>
<evidence type="ECO:0000313" key="3">
    <source>
        <dbReference type="EMBL" id="CAF1607832.1"/>
    </source>
</evidence>